<evidence type="ECO:0000313" key="2">
    <source>
        <dbReference type="EMBL" id="MPC94989.1"/>
    </source>
</evidence>
<proteinExistence type="predicted"/>
<sequence length="157" mass="18452">MSVSHHHQATATHDKHLSIHHYHNQQQQQQQQQQKNHHHQNHKHHHIYQHDHHHHHYSLLTTTINHIFAKPSFYPPFYTSHLCLPPSLPTRPAAPRLPGAHATHHSARPPPLSLPAAEFRDDKSCRGFAGIQVKRCVEWSWTWIKKTRRRYHGAATH</sequence>
<keyword evidence="3" id="KW-1185">Reference proteome</keyword>
<feature type="region of interest" description="Disordered" evidence="1">
    <location>
        <begin position="21"/>
        <end position="54"/>
    </location>
</feature>
<protein>
    <submittedName>
        <fullName evidence="2">Uncharacterized protein</fullName>
    </submittedName>
</protein>
<organism evidence="2 3">
    <name type="scientific">Portunus trituberculatus</name>
    <name type="common">Swimming crab</name>
    <name type="synonym">Neptunus trituberculatus</name>
    <dbReference type="NCBI Taxonomy" id="210409"/>
    <lineage>
        <taxon>Eukaryota</taxon>
        <taxon>Metazoa</taxon>
        <taxon>Ecdysozoa</taxon>
        <taxon>Arthropoda</taxon>
        <taxon>Crustacea</taxon>
        <taxon>Multicrustacea</taxon>
        <taxon>Malacostraca</taxon>
        <taxon>Eumalacostraca</taxon>
        <taxon>Eucarida</taxon>
        <taxon>Decapoda</taxon>
        <taxon>Pleocyemata</taxon>
        <taxon>Brachyura</taxon>
        <taxon>Eubrachyura</taxon>
        <taxon>Portunoidea</taxon>
        <taxon>Portunidae</taxon>
        <taxon>Portuninae</taxon>
        <taxon>Portunus</taxon>
    </lineage>
</organism>
<name>A0A5B7JJK2_PORTR</name>
<dbReference type="AlphaFoldDB" id="A0A5B7JJK2"/>
<feature type="compositionally biased region" description="Low complexity" evidence="1">
    <location>
        <begin position="24"/>
        <end position="34"/>
    </location>
</feature>
<evidence type="ECO:0000313" key="3">
    <source>
        <dbReference type="Proteomes" id="UP000324222"/>
    </source>
</evidence>
<reference evidence="2 3" key="1">
    <citation type="submission" date="2019-05" db="EMBL/GenBank/DDBJ databases">
        <title>Another draft genome of Portunus trituberculatus and its Hox gene families provides insights of decapod evolution.</title>
        <authorList>
            <person name="Jeong J.-H."/>
            <person name="Song I."/>
            <person name="Kim S."/>
            <person name="Choi T."/>
            <person name="Kim D."/>
            <person name="Ryu S."/>
            <person name="Kim W."/>
        </authorList>
    </citation>
    <scope>NUCLEOTIDE SEQUENCE [LARGE SCALE GENOMIC DNA]</scope>
    <source>
        <tissue evidence="2">Muscle</tissue>
    </source>
</reference>
<gene>
    <name evidence="2" type="ORF">E2C01_090181</name>
</gene>
<dbReference type="EMBL" id="VSRR010100540">
    <property type="protein sequence ID" value="MPC94989.1"/>
    <property type="molecule type" value="Genomic_DNA"/>
</dbReference>
<feature type="compositionally biased region" description="Basic residues" evidence="1">
    <location>
        <begin position="35"/>
        <end position="54"/>
    </location>
</feature>
<dbReference type="Proteomes" id="UP000324222">
    <property type="component" value="Unassembled WGS sequence"/>
</dbReference>
<accession>A0A5B7JJK2</accession>
<evidence type="ECO:0000256" key="1">
    <source>
        <dbReference type="SAM" id="MobiDB-lite"/>
    </source>
</evidence>
<comment type="caution">
    <text evidence="2">The sequence shown here is derived from an EMBL/GenBank/DDBJ whole genome shotgun (WGS) entry which is preliminary data.</text>
</comment>